<organism evidence="4 5">
    <name type="scientific">Aristolochia fimbriata</name>
    <name type="common">White veined hardy Dutchman's pipe vine</name>
    <dbReference type="NCBI Taxonomy" id="158543"/>
    <lineage>
        <taxon>Eukaryota</taxon>
        <taxon>Viridiplantae</taxon>
        <taxon>Streptophyta</taxon>
        <taxon>Embryophyta</taxon>
        <taxon>Tracheophyta</taxon>
        <taxon>Spermatophyta</taxon>
        <taxon>Magnoliopsida</taxon>
        <taxon>Magnoliidae</taxon>
        <taxon>Piperales</taxon>
        <taxon>Aristolochiaceae</taxon>
        <taxon>Aristolochia</taxon>
    </lineage>
</organism>
<comment type="caution">
    <text evidence="4">The sequence shown here is derived from an EMBL/GenBank/DDBJ whole genome shotgun (WGS) entry which is preliminary data.</text>
</comment>
<evidence type="ECO:0000313" key="5">
    <source>
        <dbReference type="Proteomes" id="UP000825729"/>
    </source>
</evidence>
<feature type="domain" description="F-box" evidence="2">
    <location>
        <begin position="34"/>
        <end position="73"/>
    </location>
</feature>
<dbReference type="InterPro" id="IPR055290">
    <property type="entry name" value="At3g26010-like"/>
</dbReference>
<evidence type="ECO:0000259" key="3">
    <source>
        <dbReference type="Pfam" id="PF24750"/>
    </source>
</evidence>
<dbReference type="PANTHER" id="PTHR35546:SF130">
    <property type="entry name" value="EXPRESSED PROTEIN"/>
    <property type="match status" value="1"/>
</dbReference>
<proteinExistence type="predicted"/>
<dbReference type="Proteomes" id="UP000825729">
    <property type="component" value="Unassembled WGS sequence"/>
</dbReference>
<accession>A0AAV7E6Y4</accession>
<dbReference type="PANTHER" id="PTHR35546">
    <property type="entry name" value="F-BOX PROTEIN INTERACTION DOMAIN PROTEIN-RELATED"/>
    <property type="match status" value="1"/>
</dbReference>
<evidence type="ECO:0000256" key="1">
    <source>
        <dbReference type="SAM" id="Coils"/>
    </source>
</evidence>
<dbReference type="SUPFAM" id="SSF81383">
    <property type="entry name" value="F-box domain"/>
    <property type="match status" value="1"/>
</dbReference>
<sequence length="429" mass="48354">MEIELMDPSSAKQDVPNWFLPLRDEEKMRGPTEICDLNNDVMTEILLRLPLRPLITSKCVSKHWYGLLSGVSIKPQLAHTTGVFSYDDGDEWGYLRHVPEADDEYAQDVHSAVDTALSFLPTFPDVLVVAGSHGLLLATAGTQKRGGSFFVCNPLTKKYREVPRPRTARGHRMRMHSVGLDFNPKTSPFFKIIFYRHSHDRLFRKRTANRPLELELEIYSSEVGKWVNSEATEWASASCTYTHMVSLNGVIYRVDRKQQQEEEEEEEQQAKQKIVEVDELRVPVATATSSYGSIGQAAGSIYYAYGDKEKSTVWVLREEKGKASWWELKHHVTMSKFTGLAERDLGAGDWKNIVYQPMVFLSSHELAFLEDSGGGVIYDCDKARFKRMEIVRQHGITSARFKAFPFTPCLYDPSLASAVPAAAGASTSG</sequence>
<dbReference type="InterPro" id="IPR056592">
    <property type="entry name" value="Beta-prop_At3g26010-like"/>
</dbReference>
<protein>
    <recommendedName>
        <fullName evidence="6">F-box domain-containing protein</fullName>
    </recommendedName>
</protein>
<dbReference type="InterPro" id="IPR001810">
    <property type="entry name" value="F-box_dom"/>
</dbReference>
<dbReference type="Pfam" id="PF24750">
    <property type="entry name" value="b-prop_At3g26010-like"/>
    <property type="match status" value="1"/>
</dbReference>
<evidence type="ECO:0000259" key="2">
    <source>
        <dbReference type="Pfam" id="PF00646"/>
    </source>
</evidence>
<feature type="coiled-coil region" evidence="1">
    <location>
        <begin position="253"/>
        <end position="280"/>
    </location>
</feature>
<dbReference type="AlphaFoldDB" id="A0AAV7E6Y4"/>
<gene>
    <name evidence="4" type="ORF">H6P81_018972</name>
</gene>
<name>A0AAV7E6Y4_ARIFI</name>
<dbReference type="Pfam" id="PF00646">
    <property type="entry name" value="F-box"/>
    <property type="match status" value="1"/>
</dbReference>
<keyword evidence="1" id="KW-0175">Coiled coil</keyword>
<dbReference type="EMBL" id="JAINDJ010000007">
    <property type="protein sequence ID" value="KAG9443118.1"/>
    <property type="molecule type" value="Genomic_DNA"/>
</dbReference>
<reference evidence="4 5" key="1">
    <citation type="submission" date="2021-07" db="EMBL/GenBank/DDBJ databases">
        <title>The Aristolochia fimbriata genome: insights into angiosperm evolution, floral development and chemical biosynthesis.</title>
        <authorList>
            <person name="Jiao Y."/>
        </authorList>
    </citation>
    <scope>NUCLEOTIDE SEQUENCE [LARGE SCALE GENOMIC DNA]</scope>
    <source>
        <strain evidence="4">IBCAS-2021</strain>
        <tissue evidence="4">Leaf</tissue>
    </source>
</reference>
<evidence type="ECO:0000313" key="4">
    <source>
        <dbReference type="EMBL" id="KAG9443118.1"/>
    </source>
</evidence>
<keyword evidence="5" id="KW-1185">Reference proteome</keyword>
<feature type="domain" description="F-box protein At3g26010-like beta-propeller" evidence="3">
    <location>
        <begin position="125"/>
        <end position="336"/>
    </location>
</feature>
<evidence type="ECO:0008006" key="6">
    <source>
        <dbReference type="Google" id="ProtNLM"/>
    </source>
</evidence>
<dbReference type="InterPro" id="IPR036047">
    <property type="entry name" value="F-box-like_dom_sf"/>
</dbReference>